<feature type="domain" description="LytR/CpsA/Psr regulator C-terminal" evidence="2">
    <location>
        <begin position="65"/>
        <end position="153"/>
    </location>
</feature>
<dbReference type="AlphaFoldDB" id="A0A3N0CFQ7"/>
<dbReference type="Proteomes" id="UP000267128">
    <property type="component" value="Unassembled WGS sequence"/>
</dbReference>
<evidence type="ECO:0000313" key="3">
    <source>
        <dbReference type="EMBL" id="RNL62129.1"/>
    </source>
</evidence>
<evidence type="ECO:0000313" key="4">
    <source>
        <dbReference type="Proteomes" id="UP000267128"/>
    </source>
</evidence>
<dbReference type="InterPro" id="IPR027381">
    <property type="entry name" value="LytR/CpsA/Psr_C"/>
</dbReference>
<dbReference type="Gene3D" id="3.30.70.2390">
    <property type="match status" value="1"/>
</dbReference>
<dbReference type="EMBL" id="RJSE01000007">
    <property type="protein sequence ID" value="RNL62129.1"/>
    <property type="molecule type" value="Genomic_DNA"/>
</dbReference>
<dbReference type="OrthoDB" id="3829155at2"/>
<keyword evidence="1" id="KW-1133">Transmembrane helix</keyword>
<organism evidence="3 4">
    <name type="scientific">Nocardioides marmoriginsengisoli</name>
    <dbReference type="NCBI Taxonomy" id="661483"/>
    <lineage>
        <taxon>Bacteria</taxon>
        <taxon>Bacillati</taxon>
        <taxon>Actinomycetota</taxon>
        <taxon>Actinomycetes</taxon>
        <taxon>Propionibacteriales</taxon>
        <taxon>Nocardioidaceae</taxon>
        <taxon>Nocardioides</taxon>
    </lineage>
</organism>
<dbReference type="Pfam" id="PF13399">
    <property type="entry name" value="LytR_C"/>
    <property type="match status" value="1"/>
</dbReference>
<evidence type="ECO:0000256" key="1">
    <source>
        <dbReference type="SAM" id="Phobius"/>
    </source>
</evidence>
<feature type="transmembrane region" description="Helical" evidence="1">
    <location>
        <begin position="12"/>
        <end position="30"/>
    </location>
</feature>
<keyword evidence="1" id="KW-0472">Membrane</keyword>
<accession>A0A3N0CFQ7</accession>
<evidence type="ECO:0000259" key="2">
    <source>
        <dbReference type="Pfam" id="PF13399"/>
    </source>
</evidence>
<reference evidence="3 4" key="1">
    <citation type="submission" date="2018-11" db="EMBL/GenBank/DDBJ databases">
        <authorList>
            <person name="Li F."/>
        </authorList>
    </citation>
    <scope>NUCLEOTIDE SEQUENCE [LARGE SCALE GENOMIC DNA]</scope>
    <source>
        <strain evidence="3 4">Gsoil 097</strain>
    </source>
</reference>
<keyword evidence="1" id="KW-0812">Transmembrane</keyword>
<protein>
    <submittedName>
        <fullName evidence="3">LytR family transcriptional regulator</fullName>
    </submittedName>
</protein>
<dbReference type="RefSeq" id="WP_123227425.1">
    <property type="nucleotide sequence ID" value="NZ_RJSE01000007.1"/>
</dbReference>
<name>A0A3N0CFQ7_9ACTN</name>
<gene>
    <name evidence="3" type="ORF">EFK50_10005</name>
</gene>
<sequence length="173" mass="17919">MSEADSRNVVSWATLAAMGLVTLVMAVWGFNSLTAPVEKDPVDEVSSGTDGSACEPGEQFVKRSDVTVSVYNAGKRTGHAQDTLDLLENAGFVAGAVGDAPKNSDVPKVQVRAKDVDSPTAKLVALAFGKHVPVTAADDELGPGVVVFIGDKFKRLDSGAPRKVKATGSDCSS</sequence>
<proteinExistence type="predicted"/>
<comment type="caution">
    <text evidence="3">The sequence shown here is derived from an EMBL/GenBank/DDBJ whole genome shotgun (WGS) entry which is preliminary data.</text>
</comment>
<keyword evidence="4" id="KW-1185">Reference proteome</keyword>